<dbReference type="InterPro" id="IPR035706">
    <property type="entry name" value="AAA_9"/>
</dbReference>
<feature type="region of interest" description="Disordered" evidence="18">
    <location>
        <begin position="1"/>
        <end position="27"/>
    </location>
</feature>
<feature type="region of interest" description="Disordered" evidence="18">
    <location>
        <begin position="395"/>
        <end position="448"/>
    </location>
</feature>
<dbReference type="Gene3D" id="1.20.140.100">
    <property type="entry name" value="Dynein heavy chain, N-terminal domain 2"/>
    <property type="match status" value="1"/>
</dbReference>
<keyword evidence="10" id="KW-0969">Cilium</keyword>
<dbReference type="InterPro" id="IPR043157">
    <property type="entry name" value="Dynein_AAA1S"/>
</dbReference>
<evidence type="ECO:0000256" key="3">
    <source>
        <dbReference type="ARBA" id="ARBA00022490"/>
    </source>
</evidence>
<evidence type="ECO:0000256" key="5">
    <source>
        <dbReference type="ARBA" id="ARBA00022737"/>
    </source>
</evidence>
<evidence type="ECO:0000256" key="10">
    <source>
        <dbReference type="ARBA" id="ARBA00023069"/>
    </source>
</evidence>
<feature type="region of interest" description="Disordered" evidence="18">
    <location>
        <begin position="333"/>
        <end position="375"/>
    </location>
</feature>
<feature type="compositionally biased region" description="Acidic residues" evidence="18">
    <location>
        <begin position="190"/>
        <end position="204"/>
    </location>
</feature>
<keyword evidence="3" id="KW-0963">Cytoplasm</keyword>
<reference evidence="20 21" key="1">
    <citation type="submission" date="2024-02" db="EMBL/GenBank/DDBJ databases">
        <title>A chromosome-level genome assembly of Drosophila madeirensis, a fruit fly species endemic to Madeira island.</title>
        <authorList>
            <person name="Tomihara K."/>
            <person name="Llopart A."/>
            <person name="Yamamoto D."/>
        </authorList>
    </citation>
    <scope>NUCLEOTIDE SEQUENCE [LARGE SCALE GENOMIC DNA]</scope>
    <source>
        <strain evidence="20 21">RF1</strain>
    </source>
</reference>
<dbReference type="InterPro" id="IPR004273">
    <property type="entry name" value="Dynein_heavy_D6_P-loop"/>
</dbReference>
<feature type="coiled-coil region" evidence="17">
    <location>
        <begin position="3913"/>
        <end position="3961"/>
    </location>
</feature>
<feature type="coiled-coil region" evidence="17">
    <location>
        <begin position="831"/>
        <end position="858"/>
    </location>
</feature>
<dbReference type="FunFam" id="1.10.287.2620:FF:000002">
    <property type="entry name" value="Dynein heavy chain 2, axonemal"/>
    <property type="match status" value="1"/>
</dbReference>
<dbReference type="GO" id="GO:0060294">
    <property type="term" value="P:cilium movement involved in cell motility"/>
    <property type="evidence" value="ECO:0007669"/>
    <property type="project" value="UniProtKB-ARBA"/>
</dbReference>
<dbReference type="InterPro" id="IPR042228">
    <property type="entry name" value="Dynein_linker_3"/>
</dbReference>
<dbReference type="PANTHER" id="PTHR22878">
    <property type="entry name" value="DYNEIN HEAVY CHAIN 6, AXONEMAL-LIKE-RELATED"/>
    <property type="match status" value="1"/>
</dbReference>
<keyword evidence="21" id="KW-1185">Reference proteome</keyword>
<dbReference type="FunFam" id="1.10.8.720:FF:000005">
    <property type="entry name" value="Dynein axonemal heavy chain 10"/>
    <property type="match status" value="1"/>
</dbReference>
<dbReference type="Gene3D" id="1.20.920.20">
    <property type="match status" value="1"/>
</dbReference>
<feature type="compositionally biased region" description="Basic and acidic residues" evidence="18">
    <location>
        <begin position="395"/>
        <end position="413"/>
    </location>
</feature>
<protein>
    <recommendedName>
        <fullName evidence="16">Dynein-1, subspecies f</fullName>
    </recommendedName>
</protein>
<evidence type="ECO:0000256" key="4">
    <source>
        <dbReference type="ARBA" id="ARBA00022701"/>
    </source>
</evidence>
<dbReference type="Gene3D" id="3.10.490.20">
    <property type="match status" value="1"/>
</dbReference>
<feature type="coiled-coil region" evidence="17">
    <location>
        <begin position="4209"/>
        <end position="4272"/>
    </location>
</feature>
<dbReference type="GO" id="GO:0005524">
    <property type="term" value="F:ATP binding"/>
    <property type="evidence" value="ECO:0007669"/>
    <property type="project" value="UniProtKB-KW"/>
</dbReference>
<dbReference type="Gene3D" id="3.40.50.300">
    <property type="entry name" value="P-loop containing nucleotide triphosphate hydrolases"/>
    <property type="match status" value="5"/>
</dbReference>
<evidence type="ECO:0000256" key="18">
    <source>
        <dbReference type="SAM" id="MobiDB-lite"/>
    </source>
</evidence>
<dbReference type="FunFam" id="3.40.50.300:FF:000049">
    <property type="entry name" value="Dynein, axonemal, heavy chain 5"/>
    <property type="match status" value="1"/>
</dbReference>
<feature type="domain" description="AAA+ ATPase" evidence="19">
    <location>
        <begin position="3031"/>
        <end position="3184"/>
    </location>
</feature>
<dbReference type="Gene3D" id="1.10.8.710">
    <property type="match status" value="1"/>
</dbReference>
<dbReference type="InterPro" id="IPR013594">
    <property type="entry name" value="Dynein_heavy_tail"/>
</dbReference>
<dbReference type="SMART" id="SM00382">
    <property type="entry name" value="AAA"/>
    <property type="match status" value="3"/>
</dbReference>
<evidence type="ECO:0000313" key="21">
    <source>
        <dbReference type="Proteomes" id="UP001500889"/>
    </source>
</evidence>
<dbReference type="FunFam" id="3.10.490.20:FF:000006">
    <property type="entry name" value="Dynein axonemal heavy chain 10"/>
    <property type="match status" value="1"/>
</dbReference>
<evidence type="ECO:0000256" key="6">
    <source>
        <dbReference type="ARBA" id="ARBA00022741"/>
    </source>
</evidence>
<dbReference type="InterPro" id="IPR041466">
    <property type="entry name" value="Dynein_AAA5_ext"/>
</dbReference>
<dbReference type="Gene3D" id="6.10.140.1060">
    <property type="match status" value="1"/>
</dbReference>
<dbReference type="Proteomes" id="UP001500889">
    <property type="component" value="Chromosome O"/>
</dbReference>
<dbReference type="GO" id="GO:0008569">
    <property type="term" value="F:minus-end-directed microtubule motor activity"/>
    <property type="evidence" value="ECO:0007669"/>
    <property type="project" value="InterPro"/>
</dbReference>
<feature type="compositionally biased region" description="Polar residues" evidence="18">
    <location>
        <begin position="333"/>
        <end position="342"/>
    </location>
</feature>
<dbReference type="InterPro" id="IPR041589">
    <property type="entry name" value="DNAH3_AAA_lid_1"/>
</dbReference>
<dbReference type="Pfam" id="PF12780">
    <property type="entry name" value="AAA_8"/>
    <property type="match status" value="1"/>
</dbReference>
<dbReference type="InterPro" id="IPR041658">
    <property type="entry name" value="AAA_lid_11"/>
</dbReference>
<dbReference type="Pfam" id="PF17857">
    <property type="entry name" value="AAA_lid_1"/>
    <property type="match status" value="1"/>
</dbReference>
<evidence type="ECO:0000256" key="1">
    <source>
        <dbReference type="ARBA" id="ARBA00004430"/>
    </source>
</evidence>
<name>A0AAU9FB42_DROMD</name>
<dbReference type="Pfam" id="PF08393">
    <property type="entry name" value="DHC_N2"/>
    <property type="match status" value="1"/>
</dbReference>
<dbReference type="InterPro" id="IPR003593">
    <property type="entry name" value="AAA+_ATPase"/>
</dbReference>
<feature type="region of interest" description="Disordered" evidence="18">
    <location>
        <begin position="120"/>
        <end position="230"/>
    </location>
</feature>
<dbReference type="FunFam" id="1.20.140.100:FF:000001">
    <property type="entry name" value="dynein heavy chain 17, axonemal"/>
    <property type="match status" value="1"/>
</dbReference>
<proteinExistence type="inferred from homology"/>
<evidence type="ECO:0000256" key="16">
    <source>
        <dbReference type="ARBA" id="ARBA00077719"/>
    </source>
</evidence>
<feature type="domain" description="AAA+ ATPase" evidence="19">
    <location>
        <begin position="2396"/>
        <end position="2532"/>
    </location>
</feature>
<dbReference type="Gene3D" id="1.10.8.720">
    <property type="entry name" value="Region D6 of dynein motor"/>
    <property type="match status" value="1"/>
</dbReference>
<comment type="subcellular location">
    <subcellularLocation>
        <location evidence="1">Cytoplasm</location>
        <location evidence="1">Cytoskeleton</location>
        <location evidence="1">Cilium axoneme</location>
    </subcellularLocation>
</comment>
<dbReference type="Gene3D" id="1.10.8.1220">
    <property type="match status" value="1"/>
</dbReference>
<dbReference type="InterPro" id="IPR042219">
    <property type="entry name" value="AAA_lid_11_sf"/>
</dbReference>
<evidence type="ECO:0000256" key="11">
    <source>
        <dbReference type="ARBA" id="ARBA00023175"/>
    </source>
</evidence>
<dbReference type="FunFam" id="3.40.50.300:FF:000153">
    <property type="entry name" value="Dynein axonemal heavy chain 1"/>
    <property type="match status" value="1"/>
</dbReference>
<dbReference type="InterPro" id="IPR042222">
    <property type="entry name" value="Dynein_2_N"/>
</dbReference>
<dbReference type="InterPro" id="IPR041228">
    <property type="entry name" value="Dynein_C"/>
</dbReference>
<sequence length="5108" mass="585310">MAHLQFGSDQPPLETPSAFSEAWSQQSHSTGQRSTAYSVGSISNDEPRIIWLKTIIANMLGVFDPKYVNELISKNQEAVSNFLKMRYEGQKDLHYVVMFVWRTFYDRLVEEEITVLEEVPRPPRPSVPEKKGKGKKGKGDAKGGRQAAGAASKQARKKGGQDVEAGSGRPSTSDLEPGVEESTYTGGETTDADMEGELEGEEEATVGGSGKSSARSRQSPSSDTENGRKKKKATYVPVYVEVKKLVPAYVKTPVLHCHFGEMDSSALDTKIKYVYILRKNRREIPWFNEIANCFAEMPLLFLLGTVRGSLINSLRDDLNLVYKSAIRYQFREPTTTDSQQMDSYEGQAAGGGGAAGDAGEDVSSEAKESGPGLLELSKPSEFRLKALKLQKKKKEQEALAKKQEKARSLKPEGDTEADDEEEAAEGQAKAKDIISSSEEEAEHKPEKLTIGQRWEKMLTETKAKVEAEHAAEEATPPRITPIQRRILKEIDDFEAEINWTINHIVWAFSMPSSYILPGQEEVEFEEALIRVPVDPKRLDLVPTYTQEQLEQVVQGWIKYLNKTLKSLMDAKLDEFTPMAEYRYWHKMEVELYGTIEQLKTAFVLAVLERLRSDQSKMIAEWEKVLETTENRFKLAKENSDYLGTITDYLEKVRSFDSFKMTVLQIPNIMVGLRHIWTMSSYYCRDPEMQVLLCQISNVFVQKVKKIINFENIFRYSSTYTHETATNCANLLRCWKQAYKLSRQHIEESGAGSRWEFDRVALFSEVNHIHRVAVDIAYIGRVFIQYENLFGHRLKALIADPSIVDNLMRKVYRMLDDLINSVDYDMFRPGNWENWEYSLEQFNRRLESLEQEAKGVIDQSINSLLSSEKGLQLVTNAMNIDTRKSLQEFVATKHENLLRYFVTEINTVERVFMKNKKFPPMSKHQPAKISAISWARLLGRKLKNSVLAFKRVEDDPALKNSFLKRSSFKQYFELMTTMYQFEKVLFESFVQNATYLVNHTNRSHILAIRICNTSTMDYISDAVQTLKTKPREGGSQMGMAATQSPSHLQSVIHSGVSLNTSFGGSVDSLKDGEDEATMGDTATKTLMCRVNRITVLTAMIMWMVSNTRQANQQLQKCLLYIAQFKEKKAKDITAMDRHCLKICELMDRCESQRLLPIWRELVDDKVLIEYDSEFVVNLNREIFDTLFEGQLFEHLGFELPSVLRTGIMRKDLLFKDYEKLSEVINRYKAIIANLSMSEVIFLRGHIYDTELYIQMGLGRYTWISFNIGKFCEQINSQLRKLTSIVSQINFIRLDLRNRIDLIKNYNLFNLDSETIDAKQSASVAVNFTQSRSDLGLQPVQSRMFVTSTGASITMYMDEEEDNEKQKQEQYCGVDVYPCEGYFELLESSRNRKAAQMKKLYDSLGPVLVKLESLVLGTFTGRSDKMKTYYEFWEEETYKCIVDMTYQNLKCYINRLLSDSPMFEVNAVLLMSEIVLEPSIQELQNIIITASKDYLLRLKIFTRWMAGTCLACPLIETGAQWKFNYTFYEDIVQIKSIVDLIINIHDLAGKIASEAKGFVTQFRKYFNLWAYEKSFICQKFVQRQVTLIEIDEKFTFYSAIVETMASMRKHHDVKCVRINLQPLLESITEHAQEWCTILGEELLLHVNESMRAMRSEIKTLSMNLNKTTRELEDFKLVMQTIATIQSSTLTNEQKIHEMQETFTVLSEHKIMFPYEDMLMAHHLEKRWKRLFLSALYRSEKLQPIKQKFADMTSVEIDVFCDDLDEFIKDWDENGPGSVGGELERGVRLMDPYGQKINERELRRQELANAERLFDMPMVDYHEFGRVQTEYEGLQQIYKLYRSQKGAREIWGKTLWADLDPNVLTEGVESYLKEFRKLPKPIRQQPVGAQLELHMKQFKGTVPLMVSLKHEALRERHWLQLMEKTGQYFDMSPARFTLENMFAMQLHKYQEIAEQILTNAIKELQIERGVRAVEETWAVMAFKVLRHYKGLDDRGWVLGPVDEISQMLEDNGMNLQSMGASQFIGPFLETVNKWERTLAMVSEIIDEWLVVQRKWLYLEGIFIGGDIRTQLPEEAKKFDDIDKSYRRIMVDCAKNPLVVPFCTIPGRLVDIQGLGIGLEKCQKSLNEYLDSKRRIFPRFYFISTDELLSILGSSEPSAVQNHIIKMYDNIKSLRLVKEGSLTLVTAMISSEGEVMEFHHVARAQGRVEYWMNDVLDEMRRSNRFISKTAIYDFGTDLEIARPEWLMNYQGMVGLAASQVWWTAEVEEAFDQAQNHGNMRAMKDFLSKNNHQIEELVLKVRSNLSRNDRLKFKAQCTVDVHARDIIDSFVRDNVLDASEFSWESQLRFYWVKFYDNLHVFQCSGSFDYGYEYMGLNGRLVITPLTDRIYLTITQALLMNLGGAPAGPAGTGKTETVKDLAKAMGLLCVVTNCGEGMDYRAVGTILSGLVQCGAWGCFDEFNRIDISVLSVISTQLQTIRNGLIRKLERFVFEGVEIKLDPKCGVFVTMNPGYAGRTELPESVKALFRPVTCIKPDLELICLISLFSDGFLTAKVLAKKMTVLYALAQEQLSKQCHYDWGLRSLNSVLRMAGVMKRQSEDLPEAVVLMRVLRDMNYPKFIFEDVPLFLGLIKDLFPGIDCPRVGYPDFNSAVRHVLVNDGYILLPDQEDKVVQMYETMMTRHSTMIVGPTGGGKTVVINALVKAQTHMGLPTKCIVLNPKACSVIELYGYLDMETRDWIDGLFSNVFREMNKPIEREERRYACFDGDVDALWIENMNSVMDDNKLLTLANGERIRLENYCALLFEVGNLSYASPATVSRAGMVYVDPKNLRYNPYWQRWVLTRPEPQRELLNDFFEKIIVQAIAFILEGIDGTTQGNPLKLVILQTDLNMVTQFCNIYDALLPVYGPSDNKNYDEPVLQVYNVDTLECCFLQGVYGSMGACLLERHQIVFDEFMKRISGFPLYQDTPENPASGGQFPQSKPTLYDYFWDRHENCWKAWEWIVRPYTHDATVKFSEILVPTVDNTRTNRLLALMSEIKRPVLLVGEAGTSKTATIMQYLRNLNSNVNIILNINFSSRTSSLDVQRTLEAAVEKRTKDTYGPPMGKKIACFIDDMNMPQVDDYGTQQPIALLKLFFERGGMYDRDKDLNWKKFKDMTFYAAMGTAGGGRNEVDPRFISMFSTYNIVFPNDESLVQIYSSIFKGHLQFIKFPERFMTIADIIVVMTLKLFKLVIVDLPPTPSKFHYIFNLKDLSRIFAGLLLIEPTSFKNLREFIRVWRNEFTRIICDRLIADADINGVRRNLALEVGERFPPEFEEQNGWIDVNTAEAEAQARLLYEAYADDAAALAEEEGEEEQEVEEGPQVIMSLKDYVLRDPILFGDFRNFTNEAEARLYEDLLDYDSVWSLFIEILEEYCDRKQKMTLVLFEDCVEHLTRVHRTLRMNRGHVLLIGVGGCGKKCITRLAAFAAECEVFEITISRGYNEAAFREDLKVLYTLAGVKRKKVVFLFTAAQVAEEGFLELINNILTVGQVPALFADEDKDTIVNQVRKFAEEEGLSASKDSVWSYFLRTCAENLHVVLCMSPAGEALRNRCRNFPGLIGSTYIDWVFPWPKQALYAVARLFLTEHAMIPAAHRDNIIEHVVHVHTTIQEYSKDYQTKLRRNNFVTPKHYLDYINTYLGLLEEKHLFITQQRQRLGEGIKKIEEASLQIDELRIIVTEQKKNVAVAAEECESMLVTIEASTVKANTKKAEASEKSVEVEIKGKQIAVEKEEAEEILADAMPALEEARRALSELEKAQITEIRSFATPPAAVQVVCECVAILKGIKEISWKSAKGMMSDVNFLKGLMEMDCEALTQKQITACRNHMKTQNLDDMGKISIAGAGLLKFVKAVLGFFEVYREVKPKKERVDFLVEEQEVQVKLLNHLNAEITKLEDKLAALNENYAISMKQMKALTEMMQQAERRLIASDKLISGLSSELIRWSAEMASLGQQLIDSVGVCLISSSFLAYTGAFTWEFRKAMVFDDWLEHISSLGIPVIHPFKIDAYLSTDVEVAQWTSEGLPPDELSVQNGILTMRASRFPLCIDPQLQALQWIRKKEFRNNLKVLSFSDFDFLKQLEMAIMYGLPVLFEDVDDYIDPVIDDILQKNIRVHAGRKFVMLGDKEVDWDPGFRLYLTTKFSNPKFDPAVYAKALVINYTVTQTGLEDQLLSVVVGTERPDLEQQRESLIEQTSENKQLLKQLEDSLLRELATSTGNMLDNVELVETLENTKSKASLVMEQLKLAAETAADIEILRNGYRPTSKRGAVLFFALADMATVNSMYQYALAAYLDVFVYSLRKAVPDTVLSKRLNNIIKTLTENVYSYGCTGIFERHKLLFSFQIATKLAQREGILQQSELDFFIKGNIALTKSERSNPCKWLPEKSWEDLLKLAFDFPDPFGSLPDHFGRYLNEWKEWYDLENPEEVACPGDYNINCNAFQKLLFLRCFRVDRIFRCINQYIVDTMDEFFIMPPVVSFSAIYEQTSCTIPVCFILSAGSDPTSDLIKLADTIIGVANFCHISLGQGQEKAALKMLDTAVRQGQWLMLQNGHLLIRFVRELEKYLDRMDSPHPDFRLWITTDPSPAFPIGILQKSLKVVTEPPNGLKLNLRSTYFKVRQERLESCSHRGFRPLVYVLAFFHAVVQERRKYDKLGWNIAYDFNDSDFEVCTEILRTYLSRCADDKIPWNSLKYLIGEVMYGGRVIDDFDRRITNCYMSEYMGDFLFDEFQVFHFYEDEHVDYCLPEEETILKEDYIAHIDKLPLVNKPDVFGLHPNAEIGYYTMAARNIWNSLIELQPQTGEGTGGISRDDFIDSVAAGILKKLPPAFETWRIRKQIQMSLSPTGVVLLQELDRFNLLVIRIKKTLELLRKAIAGEIGMDNVLDNIANSLFNGLLPTSWSSLAPATCKQLASWLEHLRQRSVQYKYWSISGEPLVMWLSGLHIPQSYLTALVQIACRKNAWPLDRSTLFTYVTNYADPDDVEERPATGCFVHGLYIEGARFDMSTNQLARSHPKVLVEELAILAVEPIEAHRLKLQNTFLAPVYTTSLRRNAMGVGLVFEANLATSEDLSHWILQGVCLTLNTDT</sequence>
<evidence type="ECO:0000259" key="19">
    <source>
        <dbReference type="SMART" id="SM00382"/>
    </source>
</evidence>
<dbReference type="InterPro" id="IPR035699">
    <property type="entry name" value="AAA_6"/>
</dbReference>
<evidence type="ECO:0000256" key="9">
    <source>
        <dbReference type="ARBA" id="ARBA00023054"/>
    </source>
</evidence>
<keyword evidence="11" id="KW-0505">Motor protein</keyword>
<comment type="similarity">
    <text evidence="2">Belongs to the dynein heavy chain family.</text>
</comment>
<dbReference type="Gene3D" id="3.20.180.20">
    <property type="entry name" value="Dynein heavy chain, N-terminal domain 2"/>
    <property type="match status" value="1"/>
</dbReference>
<evidence type="ECO:0000256" key="8">
    <source>
        <dbReference type="ARBA" id="ARBA00023017"/>
    </source>
</evidence>
<dbReference type="InterPro" id="IPR026983">
    <property type="entry name" value="DHC"/>
</dbReference>
<evidence type="ECO:0000256" key="14">
    <source>
        <dbReference type="ARBA" id="ARBA00054075"/>
    </source>
</evidence>
<dbReference type="GO" id="GO:0036159">
    <property type="term" value="P:inner dynein arm assembly"/>
    <property type="evidence" value="ECO:0007669"/>
    <property type="project" value="UniProtKB-ARBA"/>
</dbReference>
<dbReference type="Pfam" id="PF03028">
    <property type="entry name" value="Dynein_heavy"/>
    <property type="match status" value="1"/>
</dbReference>
<dbReference type="Pfam" id="PF18198">
    <property type="entry name" value="AAA_lid_11"/>
    <property type="match status" value="1"/>
</dbReference>
<dbReference type="Pfam" id="PF08385">
    <property type="entry name" value="DHC_N1"/>
    <property type="match status" value="2"/>
</dbReference>
<dbReference type="InterPro" id="IPR024317">
    <property type="entry name" value="Dynein_heavy_chain_D4_dom"/>
</dbReference>
<evidence type="ECO:0000256" key="13">
    <source>
        <dbReference type="ARBA" id="ARBA00023273"/>
    </source>
</evidence>
<feature type="compositionally biased region" description="Acidic residues" evidence="18">
    <location>
        <begin position="414"/>
        <end position="424"/>
    </location>
</feature>
<dbReference type="InterPro" id="IPR024743">
    <property type="entry name" value="Dynein_HC_stalk"/>
</dbReference>
<dbReference type="Gene3D" id="1.20.58.1120">
    <property type="match status" value="1"/>
</dbReference>
<dbReference type="GO" id="GO:0008017">
    <property type="term" value="F:microtubule binding"/>
    <property type="evidence" value="ECO:0007669"/>
    <property type="project" value="UniProtKB-ARBA"/>
</dbReference>
<feature type="compositionally biased region" description="Basic and acidic residues" evidence="18">
    <location>
        <begin position="127"/>
        <end position="143"/>
    </location>
</feature>
<dbReference type="Gene3D" id="1.20.1270.280">
    <property type="match status" value="1"/>
</dbReference>
<dbReference type="FunFam" id="3.20.180.20:FF:000001">
    <property type="entry name" value="Dynein axonemal heavy chain 5"/>
    <property type="match status" value="1"/>
</dbReference>
<feature type="compositionally biased region" description="Low complexity" evidence="18">
    <location>
        <begin position="211"/>
        <end position="222"/>
    </location>
</feature>
<evidence type="ECO:0000256" key="12">
    <source>
        <dbReference type="ARBA" id="ARBA00023212"/>
    </source>
</evidence>
<keyword evidence="7" id="KW-0067">ATP-binding</keyword>
<feature type="domain" description="AAA+ ATPase" evidence="19">
    <location>
        <begin position="2675"/>
        <end position="2860"/>
    </location>
</feature>
<dbReference type="InterPro" id="IPR043160">
    <property type="entry name" value="Dynein_C_barrel"/>
</dbReference>
<evidence type="ECO:0000256" key="17">
    <source>
        <dbReference type="SAM" id="Coils"/>
    </source>
</evidence>
<keyword evidence="13" id="KW-0966">Cell projection</keyword>
<dbReference type="GO" id="GO:0097729">
    <property type="term" value="C:9+2 motile cilium"/>
    <property type="evidence" value="ECO:0007669"/>
    <property type="project" value="UniProtKB-ARBA"/>
</dbReference>
<dbReference type="Pfam" id="PF17852">
    <property type="entry name" value="Dynein_AAA_lid"/>
    <property type="match status" value="1"/>
</dbReference>
<dbReference type="Gene3D" id="1.20.920.30">
    <property type="match status" value="1"/>
</dbReference>
<keyword evidence="5" id="KW-0677">Repeat</keyword>
<dbReference type="Pfam" id="PF12775">
    <property type="entry name" value="AAA_7"/>
    <property type="match status" value="1"/>
</dbReference>
<keyword evidence="4" id="KW-0493">Microtubule</keyword>
<evidence type="ECO:0000256" key="15">
    <source>
        <dbReference type="ARBA" id="ARBA00063032"/>
    </source>
</evidence>
<dbReference type="FunFam" id="1.20.58.1120:FF:000008">
    <property type="entry name" value="Dynein heavy chain 10, axonemal"/>
    <property type="match status" value="1"/>
</dbReference>
<keyword evidence="6" id="KW-0547">Nucleotide-binding</keyword>
<dbReference type="GO" id="GO:0051959">
    <property type="term" value="F:dynein light intermediate chain binding"/>
    <property type="evidence" value="ECO:0007669"/>
    <property type="project" value="InterPro"/>
</dbReference>
<dbReference type="FunFam" id="3.40.50.300:FF:002141">
    <property type="entry name" value="Dynein heavy chain"/>
    <property type="match status" value="1"/>
</dbReference>
<dbReference type="Pfam" id="PF12774">
    <property type="entry name" value="AAA_6"/>
    <property type="match status" value="1"/>
</dbReference>
<dbReference type="InterPro" id="IPR027417">
    <property type="entry name" value="P-loop_NTPase"/>
</dbReference>
<comment type="function">
    <text evidence="14">Force generating protein of eukaryotic cilia and flagella. Produces force towards the minus ends of microtubules. Dynein has ATPase activity; the force-producing power stroke is thought to occur on release of ADP. Required for assembly of the I1 inner arm complex and its targeting to the appropriate axoneme location. Also required for phototaxis.</text>
</comment>
<dbReference type="FunFam" id="3.40.50.300:FF:000063">
    <property type="entry name" value="dynein heavy chain 6, axonemal"/>
    <property type="match status" value="1"/>
</dbReference>
<feature type="compositionally biased region" description="Low complexity" evidence="18">
    <location>
        <begin position="144"/>
        <end position="153"/>
    </location>
</feature>
<comment type="subunit">
    <text evidence="15">The I1 inner arm complex (also known as the f dynein complex) is a two-headed isoform composed of two heavy chains (1-alpha and 1-beta), three intermediate chains and three light chains. I1 occupies a specific position proximal to the first radial spoke and repeats every 96 nm along the length of the axoneme.</text>
</comment>
<evidence type="ECO:0000256" key="2">
    <source>
        <dbReference type="ARBA" id="ARBA00008887"/>
    </source>
</evidence>
<dbReference type="FunFam" id="1.20.920.20:FF:000001">
    <property type="entry name" value="dynein heavy chain 2, axonemal"/>
    <property type="match status" value="1"/>
</dbReference>
<organism evidence="20 21">
    <name type="scientific">Drosophila madeirensis</name>
    <name type="common">Fruit fly</name>
    <dbReference type="NCBI Taxonomy" id="30013"/>
    <lineage>
        <taxon>Eukaryota</taxon>
        <taxon>Metazoa</taxon>
        <taxon>Ecdysozoa</taxon>
        <taxon>Arthropoda</taxon>
        <taxon>Hexapoda</taxon>
        <taxon>Insecta</taxon>
        <taxon>Pterygota</taxon>
        <taxon>Neoptera</taxon>
        <taxon>Endopterygota</taxon>
        <taxon>Diptera</taxon>
        <taxon>Brachycera</taxon>
        <taxon>Muscomorpha</taxon>
        <taxon>Ephydroidea</taxon>
        <taxon>Drosophilidae</taxon>
        <taxon>Drosophila</taxon>
        <taxon>Sophophora</taxon>
    </lineage>
</organism>
<dbReference type="Gene3D" id="1.10.287.2620">
    <property type="match status" value="1"/>
</dbReference>
<dbReference type="FunFam" id="1.10.8.1220:FF:000001">
    <property type="entry name" value="Dynein axonemal heavy chain 5"/>
    <property type="match status" value="1"/>
</dbReference>
<keyword evidence="9 17" id="KW-0175">Coiled coil</keyword>
<dbReference type="GO" id="GO:0036156">
    <property type="term" value="C:inner dynein arm"/>
    <property type="evidence" value="ECO:0007669"/>
    <property type="project" value="UniProtKB-ARBA"/>
</dbReference>
<keyword evidence="8" id="KW-0243">Dynein</keyword>
<dbReference type="FunFam" id="3.40.50.300:FF:000884">
    <property type="entry name" value="Dynein axonemal heavy chain 10"/>
    <property type="match status" value="1"/>
</dbReference>
<dbReference type="SUPFAM" id="SSF52540">
    <property type="entry name" value="P-loop containing nucleoside triphosphate hydrolases"/>
    <property type="match status" value="4"/>
</dbReference>
<dbReference type="Pfam" id="PF18199">
    <property type="entry name" value="Dynein_C"/>
    <property type="match status" value="1"/>
</dbReference>
<accession>A0AAU9FB42</accession>
<dbReference type="GO" id="GO:0005874">
    <property type="term" value="C:microtubule"/>
    <property type="evidence" value="ECO:0007669"/>
    <property type="project" value="UniProtKB-KW"/>
</dbReference>
<dbReference type="Pfam" id="PF12781">
    <property type="entry name" value="AAA_9"/>
    <property type="match status" value="1"/>
</dbReference>
<dbReference type="FunFam" id="1.20.1270.280:FF:000005">
    <property type="entry name" value="Dynein axonemal heavy chain 10"/>
    <property type="match status" value="1"/>
</dbReference>
<dbReference type="PANTHER" id="PTHR22878:SF63">
    <property type="entry name" value="DYNEIN AXONEMAL HEAVY CHAIN 10"/>
    <property type="match status" value="1"/>
</dbReference>
<dbReference type="GO" id="GO:0045505">
    <property type="term" value="F:dynein intermediate chain binding"/>
    <property type="evidence" value="ECO:0007669"/>
    <property type="project" value="InterPro"/>
</dbReference>
<evidence type="ECO:0000256" key="7">
    <source>
        <dbReference type="ARBA" id="ARBA00022840"/>
    </source>
</evidence>
<evidence type="ECO:0000313" key="20">
    <source>
        <dbReference type="EMBL" id="BFF92894.1"/>
    </source>
</evidence>
<keyword evidence="12" id="KW-0206">Cytoskeleton</keyword>
<dbReference type="EMBL" id="AP029263">
    <property type="protein sequence ID" value="BFF92894.1"/>
    <property type="molecule type" value="Genomic_DNA"/>
</dbReference>
<dbReference type="InterPro" id="IPR013602">
    <property type="entry name" value="Dynein_heavy_linker"/>
</dbReference>
<gene>
    <name evidence="20" type="ORF">DMAD_10848</name>
</gene>
<dbReference type="Pfam" id="PF12777">
    <property type="entry name" value="MT"/>
    <property type="match status" value="1"/>
</dbReference>
<dbReference type="FunFam" id="1.10.8.710:FF:000001">
    <property type="entry name" value="Dynein axonemal heavy chain 2"/>
    <property type="match status" value="1"/>
</dbReference>